<evidence type="ECO:0000256" key="4">
    <source>
        <dbReference type="PIRSR" id="PIRSR606689-1"/>
    </source>
</evidence>
<keyword evidence="3 4" id="KW-0342">GTP-binding</keyword>
<dbReference type="Gene3D" id="3.40.50.300">
    <property type="entry name" value="P-loop containing nucleotide triphosphate hydrolases"/>
    <property type="match status" value="1"/>
</dbReference>
<dbReference type="STRING" id="1280837.A0A316VC10"/>
<dbReference type="NCBIfam" id="TIGR00231">
    <property type="entry name" value="small_GTP"/>
    <property type="match status" value="1"/>
</dbReference>
<dbReference type="SMART" id="SM00178">
    <property type="entry name" value="SAR"/>
    <property type="match status" value="1"/>
</dbReference>
<dbReference type="SUPFAM" id="SSF52540">
    <property type="entry name" value="P-loop containing nucleoside triphosphate hydrolases"/>
    <property type="match status" value="1"/>
</dbReference>
<sequence length="181" mass="19356">MGIAVSSLWKSLFGQKQLNICILGLDNAGKTTLTYQMTMGQAVSTAPTVGSNTENFTYKNLNFLLWDVGGQASLRASWSSYLANTDAVVFVFDSTDGERVGLAREELHKVASDESISKAPILIFANKQDVTGCMTPADISESLSLTTLRLQNWHIQGCSALTGSGLNEGLDWLATSLGAQG</sequence>
<reference evidence="7 8" key="1">
    <citation type="journal article" date="2018" name="Mol. Biol. Evol.">
        <title>Broad Genomic Sampling Reveals a Smut Pathogenic Ancestry of the Fungal Clade Ustilaginomycotina.</title>
        <authorList>
            <person name="Kijpornyongpan T."/>
            <person name="Mondo S.J."/>
            <person name="Barry K."/>
            <person name="Sandor L."/>
            <person name="Lee J."/>
            <person name="Lipzen A."/>
            <person name="Pangilinan J."/>
            <person name="LaButti K."/>
            <person name="Hainaut M."/>
            <person name="Henrissat B."/>
            <person name="Grigoriev I.V."/>
            <person name="Spatafora J.W."/>
            <person name="Aime M.C."/>
        </authorList>
    </citation>
    <scope>NUCLEOTIDE SEQUENCE [LARGE SCALE GENOMIC DNA]</scope>
    <source>
        <strain evidence="7 8">MCA 3882</strain>
    </source>
</reference>
<evidence type="ECO:0000313" key="8">
    <source>
        <dbReference type="Proteomes" id="UP000245771"/>
    </source>
</evidence>
<feature type="binding site" evidence="5">
    <location>
        <position position="48"/>
    </location>
    <ligand>
        <name>Mg(2+)</name>
        <dbReference type="ChEBI" id="CHEBI:18420"/>
    </ligand>
</feature>
<proteinExistence type="inferred from homology"/>
<gene>
    <name evidence="7" type="ORF">FA14DRAFT_173304</name>
</gene>
<dbReference type="InterPro" id="IPR005225">
    <property type="entry name" value="Small_GTP-bd"/>
</dbReference>
<evidence type="ECO:0000256" key="5">
    <source>
        <dbReference type="PIRSR" id="PIRSR606689-2"/>
    </source>
</evidence>
<dbReference type="InterPro" id="IPR027417">
    <property type="entry name" value="P-loop_NTPase"/>
</dbReference>
<dbReference type="EMBL" id="KZ819604">
    <property type="protein sequence ID" value="PWN33511.1"/>
    <property type="molecule type" value="Genomic_DNA"/>
</dbReference>
<feature type="binding site" evidence="4">
    <location>
        <begin position="24"/>
        <end position="31"/>
    </location>
    <ligand>
        <name>GTP</name>
        <dbReference type="ChEBI" id="CHEBI:37565"/>
    </ligand>
</feature>
<dbReference type="OrthoDB" id="2011769at2759"/>
<protein>
    <submittedName>
        <fullName evidence="7">Putative ARL1-ADP-ribosylation factor</fullName>
    </submittedName>
</protein>
<dbReference type="Pfam" id="PF00025">
    <property type="entry name" value="Arf"/>
    <property type="match status" value="1"/>
</dbReference>
<feature type="binding site" evidence="5">
    <location>
        <position position="31"/>
    </location>
    <ligand>
        <name>Mg(2+)</name>
        <dbReference type="ChEBI" id="CHEBI:18420"/>
    </ligand>
</feature>
<name>A0A316VC10_9BASI</name>
<evidence type="ECO:0000256" key="1">
    <source>
        <dbReference type="ARBA" id="ARBA00010290"/>
    </source>
</evidence>
<feature type="binding site" evidence="4">
    <location>
        <position position="70"/>
    </location>
    <ligand>
        <name>GTP</name>
        <dbReference type="ChEBI" id="CHEBI:37565"/>
    </ligand>
</feature>
<dbReference type="RefSeq" id="XP_025353813.1">
    <property type="nucleotide sequence ID" value="XM_025500469.1"/>
</dbReference>
<keyword evidence="5" id="KW-0460">Magnesium</keyword>
<dbReference type="Proteomes" id="UP000245771">
    <property type="component" value="Unassembled WGS sequence"/>
</dbReference>
<keyword evidence="8" id="KW-1185">Reference proteome</keyword>
<evidence type="ECO:0000313" key="7">
    <source>
        <dbReference type="EMBL" id="PWN33511.1"/>
    </source>
</evidence>
<accession>A0A316VC10</accession>
<dbReference type="PANTHER" id="PTHR11711">
    <property type="entry name" value="ADP RIBOSYLATION FACTOR-RELATED"/>
    <property type="match status" value="1"/>
</dbReference>
<dbReference type="GO" id="GO:0005525">
    <property type="term" value="F:GTP binding"/>
    <property type="evidence" value="ECO:0007669"/>
    <property type="project" value="UniProtKB-KW"/>
</dbReference>
<keyword evidence="2 4" id="KW-0547">Nucleotide-binding</keyword>
<comment type="similarity">
    <text evidence="1 6">Belongs to the small GTPase superfamily. Arf family.</text>
</comment>
<evidence type="ECO:0000256" key="6">
    <source>
        <dbReference type="RuleBase" id="RU003925"/>
    </source>
</evidence>
<dbReference type="SMART" id="SM00177">
    <property type="entry name" value="ARF"/>
    <property type="match status" value="1"/>
</dbReference>
<keyword evidence="5" id="KW-0479">Metal-binding</keyword>
<dbReference type="GO" id="GO:0046872">
    <property type="term" value="F:metal ion binding"/>
    <property type="evidence" value="ECO:0007669"/>
    <property type="project" value="UniProtKB-KW"/>
</dbReference>
<dbReference type="InterPro" id="IPR006689">
    <property type="entry name" value="Small_GTPase_ARF/SAR"/>
</dbReference>
<dbReference type="PROSITE" id="PS51417">
    <property type="entry name" value="ARF"/>
    <property type="match status" value="1"/>
</dbReference>
<dbReference type="FunFam" id="3.40.50.300:FF:001166">
    <property type="entry name" value="ADP-ribosylation factor D"/>
    <property type="match status" value="1"/>
</dbReference>
<dbReference type="AlphaFoldDB" id="A0A316VC10"/>
<feature type="binding site" evidence="4">
    <location>
        <begin position="126"/>
        <end position="129"/>
    </location>
    <ligand>
        <name>GTP</name>
        <dbReference type="ChEBI" id="CHEBI:37565"/>
    </ligand>
</feature>
<dbReference type="PRINTS" id="PR00328">
    <property type="entry name" value="SAR1GTPBP"/>
</dbReference>
<organism evidence="7 8">
    <name type="scientific">Meira miltonrushii</name>
    <dbReference type="NCBI Taxonomy" id="1280837"/>
    <lineage>
        <taxon>Eukaryota</taxon>
        <taxon>Fungi</taxon>
        <taxon>Dikarya</taxon>
        <taxon>Basidiomycota</taxon>
        <taxon>Ustilaginomycotina</taxon>
        <taxon>Exobasidiomycetes</taxon>
        <taxon>Exobasidiales</taxon>
        <taxon>Brachybasidiaceae</taxon>
        <taxon>Meira</taxon>
    </lineage>
</organism>
<dbReference type="GO" id="GO:0003924">
    <property type="term" value="F:GTPase activity"/>
    <property type="evidence" value="ECO:0007669"/>
    <property type="project" value="InterPro"/>
</dbReference>
<dbReference type="InParanoid" id="A0A316VC10"/>
<dbReference type="GeneID" id="37022250"/>
<evidence type="ECO:0000256" key="3">
    <source>
        <dbReference type="ARBA" id="ARBA00023134"/>
    </source>
</evidence>
<evidence type="ECO:0000256" key="2">
    <source>
        <dbReference type="ARBA" id="ARBA00022741"/>
    </source>
</evidence>
<dbReference type="InterPro" id="IPR024156">
    <property type="entry name" value="Small_GTPase_ARF"/>
</dbReference>